<organism evidence="1">
    <name type="scientific">Rhizophora mucronata</name>
    <name type="common">Asiatic mangrove</name>
    <dbReference type="NCBI Taxonomy" id="61149"/>
    <lineage>
        <taxon>Eukaryota</taxon>
        <taxon>Viridiplantae</taxon>
        <taxon>Streptophyta</taxon>
        <taxon>Embryophyta</taxon>
        <taxon>Tracheophyta</taxon>
        <taxon>Spermatophyta</taxon>
        <taxon>Magnoliopsida</taxon>
        <taxon>eudicotyledons</taxon>
        <taxon>Gunneridae</taxon>
        <taxon>Pentapetalae</taxon>
        <taxon>rosids</taxon>
        <taxon>fabids</taxon>
        <taxon>Malpighiales</taxon>
        <taxon>Rhizophoraceae</taxon>
        <taxon>Rhizophora</taxon>
    </lineage>
</organism>
<sequence>MIKLKLTYTKNLQSYFLNSKLYCCSSSEEYL</sequence>
<dbReference type="AlphaFoldDB" id="A0A2P2N4U4"/>
<evidence type="ECO:0000313" key="1">
    <source>
        <dbReference type="EMBL" id="MBX37497.1"/>
    </source>
</evidence>
<proteinExistence type="predicted"/>
<reference evidence="1" key="1">
    <citation type="submission" date="2018-02" db="EMBL/GenBank/DDBJ databases">
        <title>Rhizophora mucronata_Transcriptome.</title>
        <authorList>
            <person name="Meera S.P."/>
            <person name="Sreeshan A."/>
            <person name="Augustine A."/>
        </authorList>
    </citation>
    <scope>NUCLEOTIDE SEQUENCE</scope>
    <source>
        <tissue evidence="1">Leaf</tissue>
    </source>
</reference>
<name>A0A2P2N4U4_RHIMU</name>
<protein>
    <submittedName>
        <fullName evidence="1">Uncharacterized protein</fullName>
    </submittedName>
</protein>
<dbReference type="EMBL" id="GGEC01057013">
    <property type="protein sequence ID" value="MBX37497.1"/>
    <property type="molecule type" value="Transcribed_RNA"/>
</dbReference>
<accession>A0A2P2N4U4</accession>